<feature type="region of interest" description="Disordered" evidence="1">
    <location>
        <begin position="19"/>
        <end position="41"/>
    </location>
</feature>
<sequence>MSYLFERFTNSLSELRDSVSPSEAVSPVPSTSESHSDDTLSSDYQQVVDTDIVNIDVKTRKCADKFSPIVIDLSQDVLYRVNAGLSIVNSEEENDISPLLDHFLLNPNELIISNCHVTPYFLQSIASRLQKEILWFKLEQCTVTPEVSLESICTTFQSVNRFWFKQFSFGNDWVKSLLKVGKTGMLLFEMKNVSIDVLDIDKNDFLKFFKAQNERFVLQITYNKGTVPEWRKRTDDLLKDNFVVCNTTAMVMSSRLISIQCSKCSFQRQHRACKATYILKSGIRYK</sequence>
<evidence type="ECO:0000256" key="1">
    <source>
        <dbReference type="SAM" id="MobiDB-lite"/>
    </source>
</evidence>
<organism evidence="2 3">
    <name type="scientific">Panagrellus redivivus</name>
    <name type="common">Microworm</name>
    <dbReference type="NCBI Taxonomy" id="6233"/>
    <lineage>
        <taxon>Eukaryota</taxon>
        <taxon>Metazoa</taxon>
        <taxon>Ecdysozoa</taxon>
        <taxon>Nematoda</taxon>
        <taxon>Chromadorea</taxon>
        <taxon>Rhabditida</taxon>
        <taxon>Tylenchina</taxon>
        <taxon>Panagrolaimomorpha</taxon>
        <taxon>Panagrolaimoidea</taxon>
        <taxon>Panagrolaimidae</taxon>
        <taxon>Panagrellus</taxon>
    </lineage>
</organism>
<dbReference type="Proteomes" id="UP000492821">
    <property type="component" value="Unassembled WGS sequence"/>
</dbReference>
<evidence type="ECO:0000313" key="3">
    <source>
        <dbReference type="WBParaSite" id="Pan_g17571.t1"/>
    </source>
</evidence>
<dbReference type="WBParaSite" id="Pan_g17571.t1">
    <property type="protein sequence ID" value="Pan_g17571.t1"/>
    <property type="gene ID" value="Pan_g17571"/>
</dbReference>
<proteinExistence type="predicted"/>
<evidence type="ECO:0000313" key="2">
    <source>
        <dbReference type="Proteomes" id="UP000492821"/>
    </source>
</evidence>
<name>A0A7E4V7Q5_PANRE</name>
<reference evidence="2" key="1">
    <citation type="journal article" date="2013" name="Genetics">
        <title>The draft genome and transcriptome of Panagrellus redivivus are shaped by the harsh demands of a free-living lifestyle.</title>
        <authorList>
            <person name="Srinivasan J."/>
            <person name="Dillman A.R."/>
            <person name="Macchietto M.G."/>
            <person name="Heikkinen L."/>
            <person name="Lakso M."/>
            <person name="Fracchia K.M."/>
            <person name="Antoshechkin I."/>
            <person name="Mortazavi A."/>
            <person name="Wong G."/>
            <person name="Sternberg P.W."/>
        </authorList>
    </citation>
    <scope>NUCLEOTIDE SEQUENCE [LARGE SCALE GENOMIC DNA]</scope>
    <source>
        <strain evidence="2">MT8872</strain>
    </source>
</reference>
<protein>
    <submittedName>
        <fullName evidence="3">F-box/LRR-repeat protein</fullName>
    </submittedName>
</protein>
<keyword evidence="2" id="KW-1185">Reference proteome</keyword>
<feature type="compositionally biased region" description="Low complexity" evidence="1">
    <location>
        <begin position="19"/>
        <end position="33"/>
    </location>
</feature>
<accession>A0A7E4V7Q5</accession>
<reference evidence="3" key="2">
    <citation type="submission" date="2020-10" db="UniProtKB">
        <authorList>
            <consortium name="WormBaseParasite"/>
        </authorList>
    </citation>
    <scope>IDENTIFICATION</scope>
</reference>
<dbReference type="AlphaFoldDB" id="A0A7E4V7Q5"/>